<proteinExistence type="inferred from homology"/>
<dbReference type="SUPFAM" id="SSF51735">
    <property type="entry name" value="NAD(P)-binding Rossmann-fold domains"/>
    <property type="match status" value="1"/>
</dbReference>
<dbReference type="FunFam" id="3.40.50.720:FF:000084">
    <property type="entry name" value="Short-chain dehydrogenase reductase"/>
    <property type="match status" value="1"/>
</dbReference>
<dbReference type="InterPro" id="IPR036291">
    <property type="entry name" value="NAD(P)-bd_dom_sf"/>
</dbReference>
<accession>A0A939RXV9</accession>
<evidence type="ECO:0000313" key="3">
    <source>
        <dbReference type="EMBL" id="MBO1805088.1"/>
    </source>
</evidence>
<dbReference type="RefSeq" id="WP_208045569.1">
    <property type="nucleotide sequence ID" value="NZ_JAGDYL010000009.1"/>
</dbReference>
<name>A0A939RXV9_9MICO</name>
<dbReference type="Pfam" id="PF13561">
    <property type="entry name" value="adh_short_C2"/>
    <property type="match status" value="1"/>
</dbReference>
<sequence>MSAPHVLVTGASRGIGLAIAERLLHDGASVTLAARSSDSMSEFRARVGVSEARCRMVQIDLSRSQDFDDLVAAVEEPGQRLDGVVHAAGTQLRKPAIEVGEEELIRLLRIHLVVPYLLSTAVARSQIAGGRGGSHVFIASLGSSIAIPNASPYTAAKSGVMGVVRSLAVELAPHGIRANAVAPGYVRTDLTADLLSSSDQRERILGRTPLGRLGQPREVAAAVSFLLGGDSSFVTGEVLRVDGGWLSA</sequence>
<dbReference type="Proteomes" id="UP000664398">
    <property type="component" value="Unassembled WGS sequence"/>
</dbReference>
<dbReference type="PROSITE" id="PS00061">
    <property type="entry name" value="ADH_SHORT"/>
    <property type="match status" value="1"/>
</dbReference>
<comment type="caution">
    <text evidence="3">The sequence shown here is derived from an EMBL/GenBank/DDBJ whole genome shotgun (WGS) entry which is preliminary data.</text>
</comment>
<dbReference type="PRINTS" id="PR00081">
    <property type="entry name" value="GDHRDH"/>
</dbReference>
<evidence type="ECO:0000313" key="4">
    <source>
        <dbReference type="Proteomes" id="UP000664398"/>
    </source>
</evidence>
<dbReference type="AlphaFoldDB" id="A0A939RXV9"/>
<dbReference type="PANTHER" id="PTHR43639">
    <property type="entry name" value="OXIDOREDUCTASE, SHORT-CHAIN DEHYDROGENASE/REDUCTASE FAMILY (AFU_ORTHOLOGUE AFUA_5G02870)"/>
    <property type="match status" value="1"/>
</dbReference>
<gene>
    <name evidence="3" type="ORF">J4H91_07115</name>
</gene>
<dbReference type="Gene3D" id="3.40.50.720">
    <property type="entry name" value="NAD(P)-binding Rossmann-like Domain"/>
    <property type="match status" value="1"/>
</dbReference>
<protein>
    <submittedName>
        <fullName evidence="3">SDR family oxidoreductase</fullName>
    </submittedName>
</protein>
<reference evidence="3" key="1">
    <citation type="submission" date="2021-03" db="EMBL/GenBank/DDBJ databases">
        <title>Leucobacter chromiisoli sp. nov., isolated from chromium-containing soil of chemical plant.</title>
        <authorList>
            <person name="Xu Z."/>
        </authorList>
    </citation>
    <scope>NUCLEOTIDE SEQUENCE</scope>
    <source>
        <strain evidence="3">A2</strain>
    </source>
</reference>
<dbReference type="GO" id="GO:0016491">
    <property type="term" value="F:oxidoreductase activity"/>
    <property type="evidence" value="ECO:0007669"/>
    <property type="project" value="UniProtKB-KW"/>
</dbReference>
<keyword evidence="2" id="KW-0560">Oxidoreductase</keyword>
<organism evidence="3 4">
    <name type="scientific">Leucobacter ruminantium</name>
    <dbReference type="NCBI Taxonomy" id="1289170"/>
    <lineage>
        <taxon>Bacteria</taxon>
        <taxon>Bacillati</taxon>
        <taxon>Actinomycetota</taxon>
        <taxon>Actinomycetes</taxon>
        <taxon>Micrococcales</taxon>
        <taxon>Microbacteriaceae</taxon>
        <taxon>Leucobacter</taxon>
    </lineage>
</organism>
<evidence type="ECO:0000256" key="2">
    <source>
        <dbReference type="ARBA" id="ARBA00023002"/>
    </source>
</evidence>
<dbReference type="CDD" id="cd05233">
    <property type="entry name" value="SDR_c"/>
    <property type="match status" value="1"/>
</dbReference>
<keyword evidence="4" id="KW-1185">Reference proteome</keyword>
<dbReference type="PANTHER" id="PTHR43639:SF1">
    <property type="entry name" value="SHORT-CHAIN DEHYDROGENASE_REDUCTASE FAMILY PROTEIN"/>
    <property type="match status" value="1"/>
</dbReference>
<dbReference type="InterPro" id="IPR020904">
    <property type="entry name" value="Sc_DH/Rdtase_CS"/>
</dbReference>
<dbReference type="EMBL" id="JAGDYL010000009">
    <property type="protein sequence ID" value="MBO1805088.1"/>
    <property type="molecule type" value="Genomic_DNA"/>
</dbReference>
<dbReference type="InterPro" id="IPR002347">
    <property type="entry name" value="SDR_fam"/>
</dbReference>
<evidence type="ECO:0000256" key="1">
    <source>
        <dbReference type="ARBA" id="ARBA00006484"/>
    </source>
</evidence>
<comment type="similarity">
    <text evidence="1">Belongs to the short-chain dehydrogenases/reductases (SDR) family.</text>
</comment>